<dbReference type="SUPFAM" id="SSF52210">
    <property type="entry name" value="Succinyl-CoA synthetase domains"/>
    <property type="match status" value="2"/>
</dbReference>
<dbReference type="SUPFAM" id="SSF51735">
    <property type="entry name" value="NAD(P)-binding Rossmann-fold domains"/>
    <property type="match status" value="1"/>
</dbReference>
<protein>
    <submittedName>
        <fullName evidence="2">GNAT family N-acetyltransferase</fullName>
    </submittedName>
</protein>
<dbReference type="InterPro" id="IPR036291">
    <property type="entry name" value="NAD(P)-bd_dom_sf"/>
</dbReference>
<dbReference type="Pfam" id="PF19045">
    <property type="entry name" value="Ligase_CoA_2"/>
    <property type="match status" value="1"/>
</dbReference>
<dbReference type="InterPro" id="IPR000182">
    <property type="entry name" value="GNAT_dom"/>
</dbReference>
<dbReference type="InterPro" id="IPR016102">
    <property type="entry name" value="Succinyl-CoA_synth-like"/>
</dbReference>
<sequence>MARSVADECDVLLRDGGIAHVRPLRPSDREALHGLVSGSSERSAYLRFFAGGTATAHAYMDRLTGPDYPGHALVALVGGRLVGVAEYIPGGREAEVGILLHDDVHGLGLGTLLLEQIAADAAAGGVEELVATVLPGNRRMFRVLDDLGLPVRRLTGEPDGGVNGGEVEVRIAARPTAHLLKEIEARAHEAERNSLARVLNPRSVAVIGASRDPARIGHRVLRNLVDGGFPGPIYPVNPHATEVCGLPAWPAPAALPGPVDLAVVAVPAAVVPDVARECAGHGVRGLVVLTAGFAERGDDAAERELLRVCRDAGMRLIGPNCLGIVSTGASLNASFLPGRPDPGPLGLMSQSGAVAAAVVQRAAELGIGLSSFVSVGNKADVSGNDLLEYWEDDPATAVIAMYLESFGNPRRFGRIARRVSARKPIIVVKSGRSASGDRAVRSHTAAAATPDLAVDALLRQSGVIREENVRDLLDTARLLAGQPLPAGRGVAVVGNSGGLQVLAADSCERHGLDVPELSAGTQAELRSLLRPGAAVRNPVDLTAEGDAAEFASAIRTVRADPAVHAVLVVYTPPFGSGLDATRRAIAAAARDGGTTVLACLTGHDGPVDAAVPGYAYPEQAVHALSRAAGYAAWRARPAPEPEEVAGVDQRRARAIVERDLAAHPEGRWLDPHLATTLVSSYGLRVAESVTVDGPESAAEAAALVGLPAVLKAWGPDLVHKSDVGGVRLGLRTPEEVRRAYREMDGRIGPAMRGGIVQRMAADGVEMIVGGVAHETFGPLVMAGLGGIAADLLADRAFRVPPIGRAEAESMLGELRCAPLLTGYRGRPPVDAGSLEDQIVRVGRLMDDLPEVAELDLNPVIVTPSGAVAVDVRVRLAPAPPVPSAFRRRLR</sequence>
<dbReference type="GO" id="GO:0016747">
    <property type="term" value="F:acyltransferase activity, transferring groups other than amino-acyl groups"/>
    <property type="evidence" value="ECO:0007669"/>
    <property type="project" value="InterPro"/>
</dbReference>
<dbReference type="InterPro" id="IPR003781">
    <property type="entry name" value="CoA-bd"/>
</dbReference>
<dbReference type="SUPFAM" id="SSF55729">
    <property type="entry name" value="Acyl-CoA N-acyltransferases (Nat)"/>
    <property type="match status" value="1"/>
</dbReference>
<dbReference type="Pfam" id="PF13607">
    <property type="entry name" value="Succ_CoA_lig"/>
    <property type="match status" value="1"/>
</dbReference>
<keyword evidence="3" id="KW-1185">Reference proteome</keyword>
<evidence type="ECO:0000259" key="1">
    <source>
        <dbReference type="PROSITE" id="PS51186"/>
    </source>
</evidence>
<dbReference type="PANTHER" id="PTHR42793">
    <property type="entry name" value="COA BINDING DOMAIN CONTAINING PROTEIN"/>
    <property type="match status" value="1"/>
</dbReference>
<dbReference type="EMBL" id="JAFCNB010000004">
    <property type="protein sequence ID" value="MBP2703910.1"/>
    <property type="molecule type" value="Genomic_DNA"/>
</dbReference>
<name>A0A940WE80_9ACTN</name>
<organism evidence="2 3">
    <name type="scientific">Microbispora oryzae</name>
    <dbReference type="NCBI Taxonomy" id="2806554"/>
    <lineage>
        <taxon>Bacteria</taxon>
        <taxon>Bacillati</taxon>
        <taxon>Actinomycetota</taxon>
        <taxon>Actinomycetes</taxon>
        <taxon>Streptosporangiales</taxon>
        <taxon>Streptosporangiaceae</taxon>
        <taxon>Microbispora</taxon>
    </lineage>
</organism>
<dbReference type="Gene3D" id="3.40.630.30">
    <property type="match status" value="1"/>
</dbReference>
<dbReference type="InterPro" id="IPR016181">
    <property type="entry name" value="Acyl_CoA_acyltransferase"/>
</dbReference>
<dbReference type="Pfam" id="PF13549">
    <property type="entry name" value="ATP-grasp_5"/>
    <property type="match status" value="1"/>
</dbReference>
<evidence type="ECO:0000313" key="3">
    <source>
        <dbReference type="Proteomes" id="UP000674234"/>
    </source>
</evidence>
<proteinExistence type="predicted"/>
<dbReference type="Pfam" id="PF13380">
    <property type="entry name" value="CoA_binding_2"/>
    <property type="match status" value="1"/>
</dbReference>
<dbReference type="Pfam" id="PF13302">
    <property type="entry name" value="Acetyltransf_3"/>
    <property type="match status" value="1"/>
</dbReference>
<dbReference type="Gene3D" id="3.40.50.720">
    <property type="entry name" value="NAD(P)-binding Rossmann-like Domain"/>
    <property type="match status" value="1"/>
</dbReference>
<dbReference type="Gene3D" id="3.40.50.261">
    <property type="entry name" value="Succinyl-CoA synthetase domains"/>
    <property type="match status" value="2"/>
</dbReference>
<dbReference type="InterPro" id="IPR032875">
    <property type="entry name" value="Succ_CoA_lig_flav_dom"/>
</dbReference>
<dbReference type="AlphaFoldDB" id="A0A940WE80"/>
<accession>A0A940WE80</accession>
<dbReference type="Proteomes" id="UP000674234">
    <property type="component" value="Unassembled WGS sequence"/>
</dbReference>
<feature type="domain" description="N-acetyltransferase" evidence="1">
    <location>
        <begin position="19"/>
        <end position="174"/>
    </location>
</feature>
<comment type="caution">
    <text evidence="2">The sequence shown here is derived from an EMBL/GenBank/DDBJ whole genome shotgun (WGS) entry which is preliminary data.</text>
</comment>
<reference evidence="2" key="1">
    <citation type="submission" date="2021-02" db="EMBL/GenBank/DDBJ databases">
        <title>Draft genome sequence of Microbispora sp. RL4-1S isolated from rice leaves in Thailand.</title>
        <authorList>
            <person name="Muangham S."/>
            <person name="Duangmal K."/>
        </authorList>
    </citation>
    <scope>NUCLEOTIDE SEQUENCE</scope>
    <source>
        <strain evidence="2">RL4-1S</strain>
    </source>
</reference>
<dbReference type="Gene3D" id="3.30.1490.20">
    <property type="entry name" value="ATP-grasp fold, A domain"/>
    <property type="match status" value="1"/>
</dbReference>
<dbReference type="PROSITE" id="PS51186">
    <property type="entry name" value="GNAT"/>
    <property type="match status" value="1"/>
</dbReference>
<dbReference type="InterPro" id="IPR013815">
    <property type="entry name" value="ATP_grasp_subdomain_1"/>
</dbReference>
<dbReference type="SUPFAM" id="SSF56059">
    <property type="entry name" value="Glutathione synthetase ATP-binding domain-like"/>
    <property type="match status" value="1"/>
</dbReference>
<dbReference type="InterPro" id="IPR043938">
    <property type="entry name" value="Ligase_CoA_dom"/>
</dbReference>
<evidence type="ECO:0000313" key="2">
    <source>
        <dbReference type="EMBL" id="MBP2703910.1"/>
    </source>
</evidence>
<dbReference type="PANTHER" id="PTHR42793:SF1">
    <property type="entry name" value="PEPTIDYL-LYSINE N-ACETYLTRANSFERASE PATZ"/>
    <property type="match status" value="1"/>
</dbReference>
<gene>
    <name evidence="2" type="ORF">JOL79_08830</name>
</gene>
<dbReference type="SMART" id="SM00881">
    <property type="entry name" value="CoA_binding"/>
    <property type="match status" value="1"/>
</dbReference>
<dbReference type="GO" id="GO:0043758">
    <property type="term" value="F:acetate-CoA ligase (ADP-forming) activity"/>
    <property type="evidence" value="ECO:0007669"/>
    <property type="project" value="InterPro"/>
</dbReference>
<dbReference type="GO" id="GO:0005524">
    <property type="term" value="F:ATP binding"/>
    <property type="evidence" value="ECO:0007669"/>
    <property type="project" value="InterPro"/>
</dbReference>
<dbReference type="RefSeq" id="WP_210155228.1">
    <property type="nucleotide sequence ID" value="NZ_JAFCNB010000004.1"/>
</dbReference>
<dbReference type="Gene3D" id="3.30.470.20">
    <property type="entry name" value="ATP-grasp fold, B domain"/>
    <property type="match status" value="1"/>
</dbReference>